<proteinExistence type="inferred from homology"/>
<dbReference type="GO" id="GO:0000287">
    <property type="term" value="F:magnesium ion binding"/>
    <property type="evidence" value="ECO:0007669"/>
    <property type="project" value="InterPro"/>
</dbReference>
<dbReference type="AlphaFoldDB" id="W5IK94"/>
<evidence type="ECO:0000256" key="2">
    <source>
        <dbReference type="ARBA" id="ARBA00022723"/>
    </source>
</evidence>
<dbReference type="UniPathway" id="UPA00074">
    <property type="reaction ID" value="UER00127"/>
</dbReference>
<dbReference type="InterPro" id="IPR003135">
    <property type="entry name" value="ATP-grasp_carboxylate-amine"/>
</dbReference>
<dbReference type="SUPFAM" id="SSF56059">
    <property type="entry name" value="Glutathione synthetase ATP-binding domain-like"/>
    <property type="match status" value="1"/>
</dbReference>
<evidence type="ECO:0000256" key="5">
    <source>
        <dbReference type="ARBA" id="ARBA00022840"/>
    </source>
</evidence>
<evidence type="ECO:0000256" key="4">
    <source>
        <dbReference type="ARBA" id="ARBA00022755"/>
    </source>
</evidence>
<reference evidence="9 10" key="1">
    <citation type="submission" date="2012-01" db="EMBL/GenBank/DDBJ databases">
        <title>The Genome Sequence of Scardovia inopinata F0304.</title>
        <authorList>
            <consortium name="The Broad Institute Genome Sequencing Platform"/>
            <person name="Ward D."/>
            <person name="Earl A."/>
            <person name="Feldgarden M."/>
            <person name="Gevers D."/>
            <person name="Young S."/>
            <person name="Zeng Q."/>
            <person name="Koehrsen M."/>
            <person name="Alvarado L."/>
            <person name="Berlin A.M."/>
            <person name="Borenstein D."/>
            <person name="Chapman S.B."/>
            <person name="Chen Z."/>
            <person name="Engels R."/>
            <person name="Freedman E."/>
            <person name="Gellesch M."/>
            <person name="Goldberg J."/>
            <person name="Griggs A."/>
            <person name="Gujja S."/>
            <person name="Heilman E.R."/>
            <person name="Heiman D.I."/>
            <person name="Hepburn T.A."/>
            <person name="Howarth C."/>
            <person name="Jen D."/>
            <person name="Larson L."/>
            <person name="Mehta T."/>
            <person name="Park D."/>
            <person name="Pearson M."/>
            <person name="Richards J."/>
            <person name="Roberts A."/>
            <person name="Saif S."/>
            <person name="Shea T.D."/>
            <person name="Shenoy N."/>
            <person name="Sisk P."/>
            <person name="Stolte C."/>
            <person name="Sykes S.N."/>
            <person name="Walk T."/>
            <person name="White J."/>
            <person name="Yandava C."/>
            <person name="Izard J."/>
            <person name="Baranova O.V."/>
            <person name="Blanton J.M."/>
            <person name="Tanner A.C."/>
            <person name="Dewhirst F."/>
            <person name="Haas B."/>
            <person name="Nusbaum C."/>
            <person name="Birren B."/>
        </authorList>
    </citation>
    <scope>NUCLEOTIDE SEQUENCE [LARGE SCALE GENOMIC DNA]</scope>
    <source>
        <strain evidence="9 10">F0304</strain>
    </source>
</reference>
<dbReference type="PROSITE" id="PS50975">
    <property type="entry name" value="ATP_GRASP"/>
    <property type="match status" value="1"/>
</dbReference>
<protein>
    <recommendedName>
        <fullName evidence="7">Formate-dependent phosphoribosylglycinamide formyltransferase</fullName>
        <ecNumber evidence="7">6.3.1.21</ecNumber>
    </recommendedName>
    <alternativeName>
        <fullName evidence="7">5'-phosphoribosylglycinamide transformylase 2</fullName>
    </alternativeName>
    <alternativeName>
        <fullName evidence="7">Formate-dependent GAR transformylase</fullName>
    </alternativeName>
    <alternativeName>
        <fullName evidence="7">GAR transformylase 2</fullName>
        <shortName evidence="7">GART 2</shortName>
    </alternativeName>
    <alternativeName>
        <fullName evidence="7">Non-folate glycinamide ribonucleotide transformylase</fullName>
    </alternativeName>
    <alternativeName>
        <fullName evidence="7">Phosphoribosylglycinamide formyltransferase 2</fullName>
    </alternativeName>
</protein>
<feature type="binding site" evidence="7">
    <location>
        <position position="307"/>
    </location>
    <ligand>
        <name>Mg(2+)</name>
        <dbReference type="ChEBI" id="CHEBI:18420"/>
    </ligand>
</feature>
<dbReference type="EC" id="6.3.1.21" evidence="7"/>
<dbReference type="GO" id="GO:0005524">
    <property type="term" value="F:ATP binding"/>
    <property type="evidence" value="ECO:0007669"/>
    <property type="project" value="UniProtKB-UniRule"/>
</dbReference>
<dbReference type="HOGENOM" id="CLU_011534_1_3_11"/>
<feature type="binding site" evidence="7">
    <location>
        <position position="327"/>
    </location>
    <ligand>
        <name>N(1)-(5-phospho-beta-D-ribosyl)glycinamide</name>
        <dbReference type="ChEBI" id="CHEBI:143788"/>
    </ligand>
</feature>
<feature type="binding site" evidence="7">
    <location>
        <position position="320"/>
    </location>
    <ligand>
        <name>Mg(2+)</name>
        <dbReference type="ChEBI" id="CHEBI:18420"/>
    </ligand>
</feature>
<keyword evidence="3 7" id="KW-0547">Nucleotide-binding</keyword>
<dbReference type="Proteomes" id="UP000005777">
    <property type="component" value="Unassembled WGS sequence"/>
</dbReference>
<evidence type="ECO:0000256" key="3">
    <source>
        <dbReference type="ARBA" id="ARBA00022741"/>
    </source>
</evidence>
<feature type="binding site" evidence="7">
    <location>
        <begin position="49"/>
        <end position="50"/>
    </location>
    <ligand>
        <name>N(1)-(5-phospho-beta-D-ribosyl)glycinamide</name>
        <dbReference type="ChEBI" id="CHEBI:143788"/>
    </ligand>
</feature>
<evidence type="ECO:0000259" key="8">
    <source>
        <dbReference type="PROSITE" id="PS50975"/>
    </source>
</evidence>
<keyword evidence="6 7" id="KW-0460">Magnesium</keyword>
<keyword evidence="5 7" id="KW-0067">ATP-binding</keyword>
<comment type="similarity">
    <text evidence="7">Belongs to the PurK/PurT family.</text>
</comment>
<dbReference type="InterPro" id="IPR048740">
    <property type="entry name" value="PurT_C"/>
</dbReference>
<feature type="domain" description="ATP-grasp" evidence="8">
    <location>
        <begin position="146"/>
        <end position="349"/>
    </location>
</feature>
<dbReference type="InterPro" id="IPR005862">
    <property type="entry name" value="PurT"/>
</dbReference>
<dbReference type="InterPro" id="IPR013815">
    <property type="entry name" value="ATP_grasp_subdomain_1"/>
</dbReference>
<organism evidence="9 10">
    <name type="scientific">Scardovia inopinata F0304</name>
    <dbReference type="NCBI Taxonomy" id="641146"/>
    <lineage>
        <taxon>Bacteria</taxon>
        <taxon>Bacillati</taxon>
        <taxon>Actinomycetota</taxon>
        <taxon>Actinomycetes</taxon>
        <taxon>Bifidobacteriales</taxon>
        <taxon>Bifidobacteriaceae</taxon>
        <taxon>Scardovia</taxon>
    </lineage>
</organism>
<comment type="pathway">
    <text evidence="7">Purine metabolism; IMP biosynthesis via de novo pathway; N(2)-formyl-N(1)-(5-phospho-D-ribosyl)glycinamide from N(1)-(5-phospho-D-ribosyl)glycinamide (formate route): step 1/1.</text>
</comment>
<dbReference type="InterPro" id="IPR011054">
    <property type="entry name" value="Rudment_hybrid_motif"/>
</dbReference>
<dbReference type="GO" id="GO:0006189">
    <property type="term" value="P:'de novo' IMP biosynthetic process"/>
    <property type="evidence" value="ECO:0007669"/>
    <property type="project" value="UniProtKB-UniRule"/>
</dbReference>
<dbReference type="SUPFAM" id="SSF52440">
    <property type="entry name" value="PreATP-grasp domain"/>
    <property type="match status" value="1"/>
</dbReference>
<evidence type="ECO:0000256" key="1">
    <source>
        <dbReference type="ARBA" id="ARBA00022598"/>
    </source>
</evidence>
<feature type="binding site" evidence="7">
    <location>
        <begin position="226"/>
        <end position="229"/>
    </location>
    <ligand>
        <name>ATP</name>
        <dbReference type="ChEBI" id="CHEBI:30616"/>
    </ligand>
</feature>
<dbReference type="InterPro" id="IPR016185">
    <property type="entry name" value="PreATP-grasp_dom_sf"/>
</dbReference>
<dbReference type="Gene3D" id="3.30.470.20">
    <property type="entry name" value="ATP-grasp fold, B domain"/>
    <property type="match status" value="1"/>
</dbReference>
<sequence>MKQNKQNRQTATAQASAFAFRYGTPYAQTHSSRQDPLHTVRVMLLGSGELGKEIALELMRLGARVCALDSYEHAPAMQMAHDCIVLDMTDPQALKEAIDQVQPDIIVPEVEAIATDVLTEAVAEGIQVVPSAKIAQICMNRERLRTLAHDGLGLPTTPYRFASNPDELKAGAQAVGYPCVVKPIMSSSGHGQSIMRSAADLDSSWQTAQLGRRAAHEGEVSRVIVEALAPLDYELTIITVFSCAGVVTCSPIGHRQVDGDYRESWQPAAVPESVLHKGNKIARRMVEGLAAEASRSHEHGWGVFGVELFVLRDGQVLFNEVSPRPHDTGMVTMISQHLSEFALHARAILGIPVTEESLEFIHPGQVSASRALVIEGKGQVAFSSVSTALAKPHSDLRIFGKPSVNGRRRMGVALAYAPTEEEARKATQQIEDSLSYDLF</sequence>
<feature type="binding site" evidence="7">
    <location>
        <position position="182"/>
    </location>
    <ligand>
        <name>ATP</name>
        <dbReference type="ChEBI" id="CHEBI:30616"/>
    </ligand>
</feature>
<feature type="binding site" evidence="7">
    <location>
        <begin position="408"/>
        <end position="409"/>
    </location>
    <ligand>
        <name>N(1)-(5-phospho-beta-D-ribosyl)glycinamide</name>
        <dbReference type="ChEBI" id="CHEBI:143788"/>
    </ligand>
</feature>
<dbReference type="NCBIfam" id="NF006766">
    <property type="entry name" value="PRK09288.1"/>
    <property type="match status" value="1"/>
</dbReference>
<dbReference type="EMBL" id="ADCX01000004">
    <property type="protein sequence ID" value="EFG27359.2"/>
    <property type="molecule type" value="Genomic_DNA"/>
</dbReference>
<dbReference type="eggNOG" id="COG0027">
    <property type="taxonomic scope" value="Bacteria"/>
</dbReference>
<dbReference type="GO" id="GO:0043815">
    <property type="term" value="F:phosphoribosylglycinamide formyltransferase 2 activity"/>
    <property type="evidence" value="ECO:0007669"/>
    <property type="project" value="UniProtKB-UniRule"/>
</dbReference>
<dbReference type="HAMAP" id="MF_01643">
    <property type="entry name" value="PurT"/>
    <property type="match status" value="1"/>
</dbReference>
<feature type="binding site" evidence="7">
    <location>
        <position position="401"/>
    </location>
    <ligand>
        <name>N(1)-(5-phospho-beta-D-ribosyl)glycinamide</name>
        <dbReference type="ChEBI" id="CHEBI:143788"/>
    </ligand>
</feature>
<gene>
    <name evidence="7" type="primary">purT</name>
    <name evidence="9" type="ORF">HMPREF9020_01001</name>
</gene>
<evidence type="ECO:0000313" key="10">
    <source>
        <dbReference type="Proteomes" id="UP000005777"/>
    </source>
</evidence>
<evidence type="ECO:0000256" key="7">
    <source>
        <dbReference type="HAMAP-Rule" id="MF_01643"/>
    </source>
</evidence>
<feature type="binding site" evidence="7">
    <location>
        <begin position="187"/>
        <end position="192"/>
    </location>
    <ligand>
        <name>ATP</name>
        <dbReference type="ChEBI" id="CHEBI:30616"/>
    </ligand>
</feature>
<dbReference type="Gene3D" id="3.30.1490.20">
    <property type="entry name" value="ATP-grasp fold, A domain"/>
    <property type="match status" value="1"/>
</dbReference>
<dbReference type="InterPro" id="IPR054350">
    <property type="entry name" value="PurT/PurK_preATP-grasp"/>
</dbReference>
<dbReference type="GO" id="GO:0005829">
    <property type="term" value="C:cytosol"/>
    <property type="evidence" value="ECO:0007669"/>
    <property type="project" value="TreeGrafter"/>
</dbReference>
<keyword evidence="1 7" id="KW-0436">Ligase</keyword>
<evidence type="ECO:0000313" key="9">
    <source>
        <dbReference type="EMBL" id="EFG27359.2"/>
    </source>
</evidence>
<feature type="binding site" evidence="7">
    <location>
        <position position="109"/>
    </location>
    <ligand>
        <name>N(1)-(5-phospho-beta-D-ribosyl)glycinamide</name>
        <dbReference type="ChEBI" id="CHEBI:143788"/>
    </ligand>
</feature>
<keyword evidence="9" id="KW-0808">Transferase</keyword>
<accession>W5IK94</accession>
<dbReference type="PANTHER" id="PTHR43055:SF1">
    <property type="entry name" value="FORMATE-DEPENDENT PHOSPHORIBOSYLGLYCINAMIDE FORMYLTRANSFERASE"/>
    <property type="match status" value="1"/>
</dbReference>
<keyword evidence="4 7" id="KW-0658">Purine biosynthesis</keyword>
<dbReference type="RefSeq" id="WP_081442821.1">
    <property type="nucleotide sequence ID" value="NZ_GG770225.1"/>
</dbReference>
<feature type="binding site" evidence="7">
    <location>
        <position position="234"/>
    </location>
    <ligand>
        <name>ATP</name>
        <dbReference type="ChEBI" id="CHEBI:30616"/>
    </ligand>
</feature>
<dbReference type="SUPFAM" id="SSF51246">
    <property type="entry name" value="Rudiment single hybrid motif"/>
    <property type="match status" value="1"/>
</dbReference>
<comment type="caution">
    <text evidence="9">The sequence shown here is derived from an EMBL/GenBank/DDBJ whole genome shotgun (WGS) entry which is preliminary data.</text>
</comment>
<comment type="subunit">
    <text evidence="7">Homodimer.</text>
</comment>
<dbReference type="PANTHER" id="PTHR43055">
    <property type="entry name" value="FORMATE-DEPENDENT PHOSPHORIBOSYLGLYCINAMIDE FORMYLTRANSFERASE"/>
    <property type="match status" value="1"/>
</dbReference>
<comment type="catalytic activity">
    <reaction evidence="7">
        <text>N(1)-(5-phospho-beta-D-ribosyl)glycinamide + formate + ATP = N(2)-formyl-N(1)-(5-phospho-beta-D-ribosyl)glycinamide + ADP + phosphate + H(+)</text>
        <dbReference type="Rhea" id="RHEA:24829"/>
        <dbReference type="ChEBI" id="CHEBI:15378"/>
        <dbReference type="ChEBI" id="CHEBI:15740"/>
        <dbReference type="ChEBI" id="CHEBI:30616"/>
        <dbReference type="ChEBI" id="CHEBI:43474"/>
        <dbReference type="ChEBI" id="CHEBI:143788"/>
        <dbReference type="ChEBI" id="CHEBI:147286"/>
        <dbReference type="ChEBI" id="CHEBI:456216"/>
        <dbReference type="EC" id="6.3.1.21"/>
    </reaction>
</comment>
<feature type="binding site" evidence="7">
    <location>
        <position position="141"/>
    </location>
    <ligand>
        <name>ATP</name>
        <dbReference type="ChEBI" id="CHEBI:30616"/>
    </ligand>
</feature>
<keyword evidence="10" id="KW-1185">Reference proteome</keyword>
<keyword evidence="2 7" id="KW-0479">Metal-binding</keyword>
<name>W5IK94_SCAIO</name>
<evidence type="ECO:0000256" key="6">
    <source>
        <dbReference type="ARBA" id="ARBA00022842"/>
    </source>
</evidence>
<dbReference type="Gene3D" id="3.40.50.20">
    <property type="match status" value="1"/>
</dbReference>
<dbReference type="InterPro" id="IPR011761">
    <property type="entry name" value="ATP-grasp"/>
</dbReference>
<dbReference type="Pfam" id="PF02222">
    <property type="entry name" value="ATP-grasp"/>
    <property type="match status" value="1"/>
</dbReference>
<dbReference type="Pfam" id="PF22660">
    <property type="entry name" value="RS_preATP-grasp-like"/>
    <property type="match status" value="1"/>
</dbReference>
<dbReference type="Pfam" id="PF21244">
    <property type="entry name" value="PurT_C"/>
    <property type="match status" value="1"/>
</dbReference>
<dbReference type="GO" id="GO:0004644">
    <property type="term" value="F:phosphoribosylglycinamide formyltransferase activity"/>
    <property type="evidence" value="ECO:0007669"/>
    <property type="project" value="InterPro"/>
</dbReference>
<comment type="function">
    <text evidence="7">Involved in the de novo purine biosynthesis. Catalyzes the transfer of formate to 5-phospho-ribosyl-glycinamide (GAR), producing 5-phospho-ribosyl-N-formylglycinamide (FGAR). Formate is provided by PurU via hydrolysis of 10-formyl-tetrahydrofolate.</text>
</comment>